<proteinExistence type="predicted"/>
<dbReference type="InterPro" id="IPR007451">
    <property type="entry name" value="HflD"/>
</dbReference>
<name>A0ABU3R688_9GAMM</name>
<sequence>MTDKTSMTSRRSQTIALSAMCQSALMIQHVSKGTILDKDSLMCLFNGVIATDPQSVFDVYSSIETLADGAKIGPTPVIG</sequence>
<organism evidence="1 2">
    <name type="scientific">Psychrosphaera aquimarina</name>
    <dbReference type="NCBI Taxonomy" id="2044854"/>
    <lineage>
        <taxon>Bacteria</taxon>
        <taxon>Pseudomonadati</taxon>
        <taxon>Pseudomonadota</taxon>
        <taxon>Gammaproteobacteria</taxon>
        <taxon>Alteromonadales</taxon>
        <taxon>Pseudoalteromonadaceae</taxon>
        <taxon>Psychrosphaera</taxon>
    </lineage>
</organism>
<accession>A0ABU3R688</accession>
<dbReference type="Pfam" id="PF04356">
    <property type="entry name" value="DUF489"/>
    <property type="match status" value="1"/>
</dbReference>
<dbReference type="Gene3D" id="1.10.3890.10">
    <property type="entry name" value="HflD-like"/>
    <property type="match status" value="1"/>
</dbReference>
<dbReference type="InterPro" id="IPR035932">
    <property type="entry name" value="HflD-like_sf"/>
</dbReference>
<dbReference type="SUPFAM" id="SSF101322">
    <property type="entry name" value="YcfC-like"/>
    <property type="match status" value="1"/>
</dbReference>
<protein>
    <submittedName>
        <fullName evidence="1">DUF489 family protein</fullName>
    </submittedName>
</protein>
<dbReference type="Proteomes" id="UP001257914">
    <property type="component" value="Unassembled WGS sequence"/>
</dbReference>
<gene>
    <name evidence="1" type="ORF">RT723_17830</name>
</gene>
<dbReference type="RefSeq" id="WP_315948503.1">
    <property type="nucleotide sequence ID" value="NZ_JAWCUA010000010.1"/>
</dbReference>
<reference evidence="1 2" key="1">
    <citation type="submission" date="2023-10" db="EMBL/GenBank/DDBJ databases">
        <title>Psychrosphaera aquimaarina strain SW33 isolated from seawater.</title>
        <authorList>
            <person name="Bayburt H."/>
            <person name="Kim J.M."/>
            <person name="Choi B.J."/>
            <person name="Jeon C.O."/>
        </authorList>
    </citation>
    <scope>NUCLEOTIDE SEQUENCE [LARGE SCALE GENOMIC DNA]</scope>
    <source>
        <strain evidence="1 2">KCTC 52743</strain>
    </source>
</reference>
<evidence type="ECO:0000313" key="2">
    <source>
        <dbReference type="Proteomes" id="UP001257914"/>
    </source>
</evidence>
<dbReference type="EMBL" id="JAWCUA010000010">
    <property type="protein sequence ID" value="MDU0114818.1"/>
    <property type="molecule type" value="Genomic_DNA"/>
</dbReference>
<keyword evidence="2" id="KW-1185">Reference proteome</keyword>
<comment type="caution">
    <text evidence="1">The sequence shown here is derived from an EMBL/GenBank/DDBJ whole genome shotgun (WGS) entry which is preliminary data.</text>
</comment>
<evidence type="ECO:0000313" key="1">
    <source>
        <dbReference type="EMBL" id="MDU0114818.1"/>
    </source>
</evidence>